<evidence type="ECO:0000313" key="3">
    <source>
        <dbReference type="Proteomes" id="UP000824209"/>
    </source>
</evidence>
<evidence type="ECO:0000256" key="1">
    <source>
        <dbReference type="SAM" id="SignalP"/>
    </source>
</evidence>
<name>A0A9D2M2N1_9FIRM</name>
<dbReference type="InterPro" id="IPR011047">
    <property type="entry name" value="Quinoprotein_ADH-like_sf"/>
</dbReference>
<gene>
    <name evidence="2" type="ORF">H9943_08220</name>
</gene>
<dbReference type="Proteomes" id="UP000824209">
    <property type="component" value="Unassembled WGS sequence"/>
</dbReference>
<organism evidence="2 3">
    <name type="scientific">Candidatus Ruthenibacterium avium</name>
    <dbReference type="NCBI Taxonomy" id="2838751"/>
    <lineage>
        <taxon>Bacteria</taxon>
        <taxon>Bacillati</taxon>
        <taxon>Bacillota</taxon>
        <taxon>Clostridia</taxon>
        <taxon>Eubacteriales</taxon>
        <taxon>Oscillospiraceae</taxon>
        <taxon>Ruthenibacterium</taxon>
    </lineage>
</organism>
<dbReference type="AlphaFoldDB" id="A0A9D2M2N1"/>
<reference evidence="2" key="2">
    <citation type="submission" date="2021-04" db="EMBL/GenBank/DDBJ databases">
        <authorList>
            <person name="Gilroy R."/>
        </authorList>
    </citation>
    <scope>NUCLEOTIDE SEQUENCE</scope>
    <source>
        <strain evidence="2">ChiBcec8-14828</strain>
    </source>
</reference>
<reference evidence="2" key="1">
    <citation type="journal article" date="2021" name="PeerJ">
        <title>Extensive microbial diversity within the chicken gut microbiome revealed by metagenomics and culture.</title>
        <authorList>
            <person name="Gilroy R."/>
            <person name="Ravi A."/>
            <person name="Getino M."/>
            <person name="Pursley I."/>
            <person name="Horton D.L."/>
            <person name="Alikhan N.F."/>
            <person name="Baker D."/>
            <person name="Gharbi K."/>
            <person name="Hall N."/>
            <person name="Watson M."/>
            <person name="Adriaenssens E.M."/>
            <person name="Foster-Nyarko E."/>
            <person name="Jarju S."/>
            <person name="Secka A."/>
            <person name="Antonio M."/>
            <person name="Oren A."/>
            <person name="Chaudhuri R.R."/>
            <person name="La Ragione R."/>
            <person name="Hildebrand F."/>
            <person name="Pallen M.J."/>
        </authorList>
    </citation>
    <scope>NUCLEOTIDE SEQUENCE</scope>
    <source>
        <strain evidence="2">ChiBcec8-14828</strain>
    </source>
</reference>
<comment type="caution">
    <text evidence="2">The sequence shown here is derived from an EMBL/GenBank/DDBJ whole genome shotgun (WGS) entry which is preliminary data.</text>
</comment>
<dbReference type="SUPFAM" id="SSF50998">
    <property type="entry name" value="Quinoprotein alcohol dehydrogenase-like"/>
    <property type="match status" value="1"/>
</dbReference>
<feature type="chain" id="PRO_5038933036" description="WD40 repeat domain-containing protein" evidence="1">
    <location>
        <begin position="22"/>
        <end position="428"/>
    </location>
</feature>
<accession>A0A9D2M2N1</accession>
<keyword evidence="1" id="KW-0732">Signal</keyword>
<feature type="signal peptide" evidence="1">
    <location>
        <begin position="1"/>
        <end position="21"/>
    </location>
</feature>
<sequence length="428" mass="46669">MFKRFTALFFVLLILPGCRSASPVPADSSSDAPMQSASALSEIHFFGTLSSGNGNGAQTDNGFFFIEPQSESYANLQYIDFSSKKKVPVCSNPACPHDNDACPSYLEWSGGYPYIAANSSKIILTSANAGAANETIYHEKALPHIEIADLNGANRKTLLSLSAQEDIQIGTACSEEYLYFIKKSVEGTSSVMDLCKASLSDGTLEIISRLPDGNSVILGAEQQYLIISCCSPASGENLYSPDQVNTYLCFDMTTETCISQKELPLNAPLHTTQSFVSGTTLYSFSPTENTLSIYDLKNGETLQSISSFFEKEVQMGQIDTVLDGKILFSEIFAGNDEEINYIQYDLSEEKQTPFTLLAEYGTDTGRFFPVIPSCSLKDEYLVVSQYDFSDASLNGGAVNALGAAQPRFAFIAKKDYWASAPQYQPLDE</sequence>
<evidence type="ECO:0000313" key="2">
    <source>
        <dbReference type="EMBL" id="HJB40365.1"/>
    </source>
</evidence>
<proteinExistence type="predicted"/>
<evidence type="ECO:0008006" key="4">
    <source>
        <dbReference type="Google" id="ProtNLM"/>
    </source>
</evidence>
<dbReference type="EMBL" id="DWYA01000069">
    <property type="protein sequence ID" value="HJB40365.1"/>
    <property type="molecule type" value="Genomic_DNA"/>
</dbReference>
<protein>
    <recommendedName>
        <fullName evidence="4">WD40 repeat domain-containing protein</fullName>
    </recommendedName>
</protein>